<gene>
    <name evidence="2" type="ORF">ARMSODRAFT_951822</name>
</gene>
<reference evidence="3" key="1">
    <citation type="journal article" date="2017" name="Nat. Ecol. Evol.">
        <title>Genome expansion and lineage-specific genetic innovations in the forest pathogenic fungi Armillaria.</title>
        <authorList>
            <person name="Sipos G."/>
            <person name="Prasanna A.N."/>
            <person name="Walter M.C."/>
            <person name="O'Connor E."/>
            <person name="Balint B."/>
            <person name="Krizsan K."/>
            <person name="Kiss B."/>
            <person name="Hess J."/>
            <person name="Varga T."/>
            <person name="Slot J."/>
            <person name="Riley R."/>
            <person name="Boka B."/>
            <person name="Rigling D."/>
            <person name="Barry K."/>
            <person name="Lee J."/>
            <person name="Mihaltcheva S."/>
            <person name="LaButti K."/>
            <person name="Lipzen A."/>
            <person name="Waldron R."/>
            <person name="Moloney N.M."/>
            <person name="Sperisen C."/>
            <person name="Kredics L."/>
            <person name="Vagvoelgyi C."/>
            <person name="Patrignani A."/>
            <person name="Fitzpatrick D."/>
            <person name="Nagy I."/>
            <person name="Doyle S."/>
            <person name="Anderson J.B."/>
            <person name="Grigoriev I.V."/>
            <person name="Gueldener U."/>
            <person name="Muensterkoetter M."/>
            <person name="Nagy L.G."/>
        </authorList>
    </citation>
    <scope>NUCLEOTIDE SEQUENCE [LARGE SCALE GENOMIC DNA]</scope>
    <source>
        <strain evidence="3">28-4</strain>
    </source>
</reference>
<dbReference type="Proteomes" id="UP000218334">
    <property type="component" value="Unassembled WGS sequence"/>
</dbReference>
<protein>
    <submittedName>
        <fullName evidence="2">Uncharacterized protein</fullName>
    </submittedName>
</protein>
<evidence type="ECO:0000313" key="3">
    <source>
        <dbReference type="Proteomes" id="UP000218334"/>
    </source>
</evidence>
<keyword evidence="3" id="KW-1185">Reference proteome</keyword>
<feature type="compositionally biased region" description="Polar residues" evidence="1">
    <location>
        <begin position="82"/>
        <end position="93"/>
    </location>
</feature>
<evidence type="ECO:0000313" key="2">
    <source>
        <dbReference type="EMBL" id="PBK74219.1"/>
    </source>
</evidence>
<evidence type="ECO:0000256" key="1">
    <source>
        <dbReference type="SAM" id="MobiDB-lite"/>
    </source>
</evidence>
<sequence length="93" mass="10416">MPSGRRSSFKFRTLTDALQVQPQPQQPSIHPFSFVQSCSEPQTEVQSLHEFLLADIAAPTYTTPYLKKTAKSFPHQDRAPLLSNTGHSSMVRS</sequence>
<feature type="region of interest" description="Disordered" evidence="1">
    <location>
        <begin position="72"/>
        <end position="93"/>
    </location>
</feature>
<dbReference type="EMBL" id="KZ293419">
    <property type="protein sequence ID" value="PBK74219.1"/>
    <property type="molecule type" value="Genomic_DNA"/>
</dbReference>
<organism evidence="2 3">
    <name type="scientific">Armillaria solidipes</name>
    <dbReference type="NCBI Taxonomy" id="1076256"/>
    <lineage>
        <taxon>Eukaryota</taxon>
        <taxon>Fungi</taxon>
        <taxon>Dikarya</taxon>
        <taxon>Basidiomycota</taxon>
        <taxon>Agaricomycotina</taxon>
        <taxon>Agaricomycetes</taxon>
        <taxon>Agaricomycetidae</taxon>
        <taxon>Agaricales</taxon>
        <taxon>Marasmiineae</taxon>
        <taxon>Physalacriaceae</taxon>
        <taxon>Armillaria</taxon>
    </lineage>
</organism>
<accession>A0A2H3BTR0</accession>
<dbReference type="AlphaFoldDB" id="A0A2H3BTR0"/>
<name>A0A2H3BTR0_9AGAR</name>
<proteinExistence type="predicted"/>